<proteinExistence type="predicted"/>
<gene>
    <name evidence="7" type="ORF">CSW23_00390</name>
</gene>
<dbReference type="AlphaFoldDB" id="A0A430V703"/>
<comment type="caution">
    <text evidence="7">The sequence shown here is derived from an EMBL/GenBank/DDBJ whole genome shotgun (WGS) entry which is preliminary data.</text>
</comment>
<evidence type="ECO:0000256" key="1">
    <source>
        <dbReference type="ARBA" id="ARBA00000085"/>
    </source>
</evidence>
<dbReference type="InterPro" id="IPR005467">
    <property type="entry name" value="His_kinase_dom"/>
</dbReference>
<evidence type="ECO:0000256" key="2">
    <source>
        <dbReference type="ARBA" id="ARBA00012438"/>
    </source>
</evidence>
<dbReference type="InterPro" id="IPR004358">
    <property type="entry name" value="Sig_transdc_His_kin-like_C"/>
</dbReference>
<organism evidence="7 8">
    <name type="scientific">Thermus scotoductus</name>
    <dbReference type="NCBI Taxonomy" id="37636"/>
    <lineage>
        <taxon>Bacteria</taxon>
        <taxon>Thermotogati</taxon>
        <taxon>Deinococcota</taxon>
        <taxon>Deinococci</taxon>
        <taxon>Thermales</taxon>
        <taxon>Thermaceae</taxon>
        <taxon>Thermus</taxon>
    </lineage>
</organism>
<keyword evidence="3" id="KW-0597">Phosphoprotein</keyword>
<dbReference type="Pfam" id="PF14689">
    <property type="entry name" value="SPOB_a"/>
    <property type="match status" value="1"/>
</dbReference>
<evidence type="ECO:0000259" key="6">
    <source>
        <dbReference type="PROSITE" id="PS50109"/>
    </source>
</evidence>
<dbReference type="InterPro" id="IPR016120">
    <property type="entry name" value="Sig_transdc_His_kin_SpoOB"/>
</dbReference>
<keyword evidence="5 7" id="KW-0418">Kinase</keyword>
<dbReference type="PROSITE" id="PS50109">
    <property type="entry name" value="HIS_KIN"/>
    <property type="match status" value="1"/>
</dbReference>
<dbReference type="EC" id="2.7.13.3" evidence="2"/>
<dbReference type="SUPFAM" id="SSF55890">
    <property type="entry name" value="Sporulation response regulatory protein Spo0B"/>
    <property type="match status" value="1"/>
</dbReference>
<sequence length="267" mass="28783">MTPISLRRVWSALADLREGAGEVYLPLPSGRPARVRMLRLGGYRVVLFQEQAELLRLAESLTQSRRHLELLRAQAHEFQNLLHVIGGLLELGHTEEALRLVQSELSAEAEIESLLARVEVPIVAALVLGKLRRARELGIAFRLEGRLPARYAPLAESLASLLGHLLENAMEAAAAARGASGEVEVGFCETASAGLEVVVRDNGPGLPPGGEALLRPGVSSRGTGRGYGLALARAQIGALGGSLAYHREEGWTVFRVCIPEPWTERSS</sequence>
<reference evidence="7 8" key="1">
    <citation type="journal article" date="2019" name="Extremophiles">
        <title>Biogeography of thermophiles and predominance of Thermus scotoductus in domestic water heaters.</title>
        <authorList>
            <person name="Wilpiszeski R.L."/>
            <person name="Zhang Z."/>
            <person name="House C.H."/>
        </authorList>
    </citation>
    <scope>NUCLEOTIDE SEQUENCE [LARGE SCALE GENOMIC DNA]</scope>
    <source>
        <strain evidence="7 8">10_S10</strain>
    </source>
</reference>
<dbReference type="Gene3D" id="3.30.565.10">
    <property type="entry name" value="Histidine kinase-like ATPase, C-terminal domain"/>
    <property type="match status" value="1"/>
</dbReference>
<accession>A0A430V703</accession>
<dbReference type="EMBL" id="PEMN01000008">
    <property type="protein sequence ID" value="RTI20934.1"/>
    <property type="molecule type" value="Genomic_DNA"/>
</dbReference>
<dbReference type="InterPro" id="IPR003594">
    <property type="entry name" value="HATPase_dom"/>
</dbReference>
<keyword evidence="4" id="KW-0808">Transferase</keyword>
<dbReference type="PANTHER" id="PTHR43547:SF10">
    <property type="entry name" value="SENSOR HISTIDINE KINASE DCUS"/>
    <property type="match status" value="1"/>
</dbReference>
<comment type="catalytic activity">
    <reaction evidence="1">
        <text>ATP + protein L-histidine = ADP + protein N-phospho-L-histidine.</text>
        <dbReference type="EC" id="2.7.13.3"/>
    </reaction>
</comment>
<evidence type="ECO:0000256" key="4">
    <source>
        <dbReference type="ARBA" id="ARBA00022679"/>
    </source>
</evidence>
<dbReference type="PRINTS" id="PR00344">
    <property type="entry name" value="BCTRLSENSOR"/>
</dbReference>
<dbReference type="InterPro" id="IPR039506">
    <property type="entry name" value="SPOB_a"/>
</dbReference>
<evidence type="ECO:0000313" key="7">
    <source>
        <dbReference type="EMBL" id="RTI20934.1"/>
    </source>
</evidence>
<protein>
    <recommendedName>
        <fullName evidence="2">histidine kinase</fullName>
        <ecNumber evidence="2">2.7.13.3</ecNumber>
    </recommendedName>
</protein>
<dbReference type="Gene3D" id="1.10.287.130">
    <property type="match status" value="1"/>
</dbReference>
<evidence type="ECO:0000256" key="3">
    <source>
        <dbReference type="ARBA" id="ARBA00022553"/>
    </source>
</evidence>
<evidence type="ECO:0000313" key="8">
    <source>
        <dbReference type="Proteomes" id="UP000288073"/>
    </source>
</evidence>
<dbReference type="Pfam" id="PF02518">
    <property type="entry name" value="HATPase_c"/>
    <property type="match status" value="1"/>
</dbReference>
<dbReference type="PANTHER" id="PTHR43547">
    <property type="entry name" value="TWO-COMPONENT HISTIDINE KINASE"/>
    <property type="match status" value="1"/>
</dbReference>
<feature type="domain" description="Histidine kinase" evidence="6">
    <location>
        <begin position="73"/>
        <end position="262"/>
    </location>
</feature>
<dbReference type="InterPro" id="IPR036890">
    <property type="entry name" value="HATPase_C_sf"/>
</dbReference>
<dbReference type="SUPFAM" id="SSF55874">
    <property type="entry name" value="ATPase domain of HSP90 chaperone/DNA topoisomerase II/histidine kinase"/>
    <property type="match status" value="1"/>
</dbReference>
<dbReference type="GO" id="GO:0000155">
    <property type="term" value="F:phosphorelay sensor kinase activity"/>
    <property type="evidence" value="ECO:0007669"/>
    <property type="project" value="InterPro"/>
</dbReference>
<evidence type="ECO:0000256" key="5">
    <source>
        <dbReference type="ARBA" id="ARBA00022777"/>
    </source>
</evidence>
<dbReference type="SMART" id="SM00387">
    <property type="entry name" value="HATPase_c"/>
    <property type="match status" value="1"/>
</dbReference>
<name>A0A430V703_THESC</name>
<dbReference type="Proteomes" id="UP000288073">
    <property type="component" value="Unassembled WGS sequence"/>
</dbReference>